<evidence type="ECO:0008006" key="6">
    <source>
        <dbReference type="Google" id="ProtNLM"/>
    </source>
</evidence>
<dbReference type="PANTHER" id="PTHR40761:SF1">
    <property type="entry name" value="CONSERVED INTEGRAL MEMBRANE ALANINE VALINE AND LEUCINE RICH PROTEIN-RELATED"/>
    <property type="match status" value="1"/>
</dbReference>
<feature type="chain" id="PRO_5046794889" description="Integral membrane protein" evidence="3">
    <location>
        <begin position="22"/>
        <end position="304"/>
    </location>
</feature>
<feature type="transmembrane region" description="Helical" evidence="2">
    <location>
        <begin position="129"/>
        <end position="148"/>
    </location>
</feature>
<feature type="transmembrane region" description="Helical" evidence="2">
    <location>
        <begin position="99"/>
        <end position="117"/>
    </location>
</feature>
<feature type="region of interest" description="Disordered" evidence="1">
    <location>
        <begin position="269"/>
        <end position="304"/>
    </location>
</feature>
<evidence type="ECO:0000256" key="3">
    <source>
        <dbReference type="SAM" id="SignalP"/>
    </source>
</evidence>
<dbReference type="InterPro" id="IPR037185">
    <property type="entry name" value="EmrE-like"/>
</dbReference>
<evidence type="ECO:0000256" key="2">
    <source>
        <dbReference type="SAM" id="Phobius"/>
    </source>
</evidence>
<keyword evidence="2" id="KW-1133">Transmembrane helix</keyword>
<name>A0ABW6XKX8_9ACTN</name>
<dbReference type="SUPFAM" id="SSF103481">
    <property type="entry name" value="Multidrug resistance efflux transporter EmrE"/>
    <property type="match status" value="1"/>
</dbReference>
<dbReference type="PANTHER" id="PTHR40761">
    <property type="entry name" value="CONSERVED INTEGRAL MEMBRANE ALANINE VALINE AND LEUCINE RICH PROTEIN-RELATED"/>
    <property type="match status" value="1"/>
</dbReference>
<dbReference type="RefSeq" id="WP_388306592.1">
    <property type="nucleotide sequence ID" value="NZ_JBIBDZ010000002.1"/>
</dbReference>
<sequence length="304" mass="30180">MICALASSVCFGAASVLQAMAARATTPGTGGGVDIALMWRALRQWRYIAGLSMDGLGFGLQIVALRTLPIYVVGAALAASLAVTAVIASRVLRVRLSRVEWTAVGVVCAGLALLALASGKEGHQDGPEWLPWALLASAFGVLLLGVVGGRLPAKPRALVLGLGAGFGFGVVEVAVRLIDGIDFADPVWYALLVGGGAAFVLLTSALQRGSVTTATAGAVLGETVGPAIIGVAWLGDTTREGLGWLAVTGFAIAVAGSLTLARFGEPPEVDASGRTAEAGAAGSRVGGASGPGSGPGAGPGRDAS</sequence>
<dbReference type="Proteomes" id="UP001602370">
    <property type="component" value="Unassembled WGS sequence"/>
</dbReference>
<feature type="signal peptide" evidence="3">
    <location>
        <begin position="1"/>
        <end position="21"/>
    </location>
</feature>
<organism evidence="4 5">
    <name type="scientific">Streptomyces flavochromogenes</name>
    <dbReference type="NCBI Taxonomy" id="68199"/>
    <lineage>
        <taxon>Bacteria</taxon>
        <taxon>Bacillati</taxon>
        <taxon>Actinomycetota</taxon>
        <taxon>Actinomycetes</taxon>
        <taxon>Kitasatosporales</taxon>
        <taxon>Streptomycetaceae</taxon>
        <taxon>Streptomyces</taxon>
    </lineage>
</organism>
<protein>
    <recommendedName>
        <fullName evidence="6">Integral membrane protein</fullName>
    </recommendedName>
</protein>
<evidence type="ECO:0000313" key="4">
    <source>
        <dbReference type="EMBL" id="MFF5918130.1"/>
    </source>
</evidence>
<keyword evidence="5" id="KW-1185">Reference proteome</keyword>
<feature type="transmembrane region" description="Helical" evidence="2">
    <location>
        <begin position="241"/>
        <end position="261"/>
    </location>
</feature>
<feature type="transmembrane region" description="Helical" evidence="2">
    <location>
        <begin position="68"/>
        <end position="87"/>
    </location>
</feature>
<evidence type="ECO:0000256" key="1">
    <source>
        <dbReference type="SAM" id="MobiDB-lite"/>
    </source>
</evidence>
<keyword evidence="3" id="KW-0732">Signal</keyword>
<comment type="caution">
    <text evidence="4">The sequence shown here is derived from an EMBL/GenBank/DDBJ whole genome shotgun (WGS) entry which is preliminary data.</text>
</comment>
<reference evidence="4 5" key="1">
    <citation type="submission" date="2024-10" db="EMBL/GenBank/DDBJ databases">
        <title>The Natural Products Discovery Center: Release of the First 8490 Sequenced Strains for Exploring Actinobacteria Biosynthetic Diversity.</title>
        <authorList>
            <person name="Kalkreuter E."/>
            <person name="Kautsar S.A."/>
            <person name="Yang D."/>
            <person name="Bader C.D."/>
            <person name="Teijaro C.N."/>
            <person name="Fluegel L."/>
            <person name="Davis C.M."/>
            <person name="Simpson J.R."/>
            <person name="Lauterbach L."/>
            <person name="Steele A.D."/>
            <person name="Gui C."/>
            <person name="Meng S."/>
            <person name="Li G."/>
            <person name="Viehrig K."/>
            <person name="Ye F."/>
            <person name="Su P."/>
            <person name="Kiefer A.F."/>
            <person name="Nichols A."/>
            <person name="Cepeda A.J."/>
            <person name="Yan W."/>
            <person name="Fan B."/>
            <person name="Jiang Y."/>
            <person name="Adhikari A."/>
            <person name="Zheng C.-J."/>
            <person name="Schuster L."/>
            <person name="Cowan T.M."/>
            <person name="Smanski M.J."/>
            <person name="Chevrette M.G."/>
            <person name="De Carvalho L.P.S."/>
            <person name="Shen B."/>
        </authorList>
    </citation>
    <scope>NUCLEOTIDE SEQUENCE [LARGE SCALE GENOMIC DNA]</scope>
    <source>
        <strain evidence="4 5">NPDC012605</strain>
    </source>
</reference>
<feature type="transmembrane region" description="Helical" evidence="2">
    <location>
        <begin position="187"/>
        <end position="206"/>
    </location>
</feature>
<dbReference type="EMBL" id="JBIBDZ010000002">
    <property type="protein sequence ID" value="MFF5918130.1"/>
    <property type="molecule type" value="Genomic_DNA"/>
</dbReference>
<gene>
    <name evidence="4" type="ORF">ACFY8C_07285</name>
</gene>
<proteinExistence type="predicted"/>
<keyword evidence="2" id="KW-0472">Membrane</keyword>
<feature type="compositionally biased region" description="Gly residues" evidence="1">
    <location>
        <begin position="284"/>
        <end position="304"/>
    </location>
</feature>
<keyword evidence="2" id="KW-0812">Transmembrane</keyword>
<accession>A0ABW6XKX8</accession>
<feature type="transmembrane region" description="Helical" evidence="2">
    <location>
        <begin position="157"/>
        <end position="175"/>
    </location>
</feature>
<evidence type="ECO:0000313" key="5">
    <source>
        <dbReference type="Proteomes" id="UP001602370"/>
    </source>
</evidence>